<name>H5WWE9_9PSEU</name>
<dbReference type="PANTHER" id="PTHR33570">
    <property type="entry name" value="4-CARBOXYMUCONOLACTONE DECARBOXYLASE FAMILY PROTEIN"/>
    <property type="match status" value="1"/>
</dbReference>
<dbReference type="InterPro" id="IPR029032">
    <property type="entry name" value="AhpD-like"/>
</dbReference>
<dbReference type="PANTHER" id="PTHR33570:SF10">
    <property type="entry name" value="GAMMA-CARBOXYMUCONOLACTONE DECARBOXYLASE"/>
    <property type="match status" value="1"/>
</dbReference>
<feature type="domain" description="Carboxymuconolactone decarboxylase-like" evidence="1">
    <location>
        <begin position="37"/>
        <end position="122"/>
    </location>
</feature>
<keyword evidence="3" id="KW-1185">Reference proteome</keyword>
<dbReference type="OrthoDB" id="9802489at2"/>
<dbReference type="Pfam" id="PF02627">
    <property type="entry name" value="CMD"/>
    <property type="match status" value="2"/>
</dbReference>
<dbReference type="STRING" id="882083.SacmaDRAFT_1150"/>
<dbReference type="EMBL" id="CM001439">
    <property type="protein sequence ID" value="EHR49433.1"/>
    <property type="molecule type" value="Genomic_DNA"/>
</dbReference>
<evidence type="ECO:0000313" key="3">
    <source>
        <dbReference type="Proteomes" id="UP000004926"/>
    </source>
</evidence>
<dbReference type="GO" id="GO:0051920">
    <property type="term" value="F:peroxiredoxin activity"/>
    <property type="evidence" value="ECO:0007669"/>
    <property type="project" value="InterPro"/>
</dbReference>
<gene>
    <name evidence="2" type="ORF">SacmaDRAFT_1150</name>
</gene>
<dbReference type="InterPro" id="IPR003779">
    <property type="entry name" value="CMD-like"/>
</dbReference>
<evidence type="ECO:0000313" key="2">
    <source>
        <dbReference type="EMBL" id="EHR49433.1"/>
    </source>
</evidence>
<reference evidence="2 3" key="1">
    <citation type="journal article" date="2012" name="Stand. Genomic Sci.">
        <title>Genome sequence of the ocean sediment bacterium Saccharomonospora marina type strain (XMU15(T)).</title>
        <authorList>
            <person name="Klenk H.P."/>
            <person name="Lu M."/>
            <person name="Lucas S."/>
            <person name="Lapidus A."/>
            <person name="Copeland A."/>
            <person name="Pitluck S."/>
            <person name="Goodwin L.A."/>
            <person name="Han C."/>
            <person name="Tapia R."/>
            <person name="Brambilla E.M."/>
            <person name="Potter G."/>
            <person name="Land M."/>
            <person name="Ivanova N."/>
            <person name="Rohde M."/>
            <person name="Goker M."/>
            <person name="Detter J.C."/>
            <person name="Li W.J."/>
            <person name="Kyrpides N.C."/>
            <person name="Woyke T."/>
        </authorList>
    </citation>
    <scope>NUCLEOTIDE SEQUENCE [LARGE SCALE GENOMIC DNA]</scope>
    <source>
        <strain evidence="2 3">XMU15</strain>
    </source>
</reference>
<dbReference type="InterPro" id="IPR052512">
    <property type="entry name" value="4CMD/NDH-1_regulator"/>
</dbReference>
<dbReference type="Gene3D" id="1.20.1290.10">
    <property type="entry name" value="AhpD-like"/>
    <property type="match status" value="2"/>
</dbReference>
<accession>H5WWE9</accession>
<proteinExistence type="predicted"/>
<dbReference type="eggNOG" id="COG0599">
    <property type="taxonomic scope" value="Bacteria"/>
</dbReference>
<feature type="domain" description="Carboxymuconolactone decarboxylase-like" evidence="1">
    <location>
        <begin position="174"/>
        <end position="259"/>
    </location>
</feature>
<sequence>MTEQQTGDRYSRGLDILRRVAGVDRPAVLDSLADICPDLGRYTVEFPYGDVYARPALTLRQRQLTTVAALTALGHATPQLRFHIDGALNVGCNRREIVETIVHVVVYAGFPAALNAMTVAKEVFSQRADGSGDDLGGQPQDARESRYERGWKALSQIDGEAGHAVLAGLRDIAPDLGHYIIEFSFGDIYSRQGLDLRTRELVTIAACTALGTARPQLKVHTHGLLNVGGTREEVVEAILQMAVYAGFPAALNGMAAAREVFAERD</sequence>
<dbReference type="SUPFAM" id="SSF69118">
    <property type="entry name" value="AhpD-like"/>
    <property type="match status" value="1"/>
</dbReference>
<organism evidence="2 3">
    <name type="scientific">Saccharomonospora marina XMU15</name>
    <dbReference type="NCBI Taxonomy" id="882083"/>
    <lineage>
        <taxon>Bacteria</taxon>
        <taxon>Bacillati</taxon>
        <taxon>Actinomycetota</taxon>
        <taxon>Actinomycetes</taxon>
        <taxon>Pseudonocardiales</taxon>
        <taxon>Pseudonocardiaceae</taxon>
        <taxon>Saccharomonospora</taxon>
    </lineage>
</organism>
<dbReference type="Proteomes" id="UP000004926">
    <property type="component" value="Chromosome"/>
</dbReference>
<dbReference type="HOGENOM" id="CLU_070025_0_1_11"/>
<dbReference type="RefSeq" id="WP_009152819.1">
    <property type="nucleotide sequence ID" value="NZ_CM001439.1"/>
</dbReference>
<protein>
    <submittedName>
        <fullName evidence="2">Uncharacterized protein, gamma-carboxymuconolactone decarboxylase subunit like protein</fullName>
    </submittedName>
</protein>
<evidence type="ECO:0000259" key="1">
    <source>
        <dbReference type="Pfam" id="PF02627"/>
    </source>
</evidence>
<dbReference type="AlphaFoldDB" id="H5WWE9"/>